<feature type="compositionally biased region" description="Acidic residues" evidence="7">
    <location>
        <begin position="1552"/>
        <end position="1604"/>
    </location>
</feature>
<feature type="domain" description="HECT" evidence="9">
    <location>
        <begin position="2422"/>
        <end position="2767"/>
    </location>
</feature>
<evidence type="ECO:0000259" key="9">
    <source>
        <dbReference type="PROSITE" id="PS50237"/>
    </source>
</evidence>
<dbReference type="InterPro" id="IPR035983">
    <property type="entry name" value="Hect_E3_ubiquitin_ligase"/>
</dbReference>
<dbReference type="GO" id="GO:0090263">
    <property type="term" value="P:positive regulation of canonical Wnt signaling pathway"/>
    <property type="evidence" value="ECO:0007669"/>
    <property type="project" value="TreeGrafter"/>
</dbReference>
<reference evidence="11" key="1">
    <citation type="journal article" date="2013" name="Genetics">
        <title>The draft genome and transcriptome of Panagrellus redivivus are shaped by the harsh demands of a free-living lifestyle.</title>
        <authorList>
            <person name="Srinivasan J."/>
            <person name="Dillman A.R."/>
            <person name="Macchietto M.G."/>
            <person name="Heikkinen L."/>
            <person name="Lakso M."/>
            <person name="Fracchia K.M."/>
            <person name="Antoshechkin I."/>
            <person name="Mortazavi A."/>
            <person name="Wong G."/>
            <person name="Sternberg P.W."/>
        </authorList>
    </citation>
    <scope>NUCLEOTIDE SEQUENCE [LARGE SCALE GENOMIC DNA]</scope>
    <source>
        <strain evidence="11">MT8872</strain>
    </source>
</reference>
<feature type="compositionally biased region" description="Acidic residues" evidence="7">
    <location>
        <begin position="1532"/>
        <end position="1543"/>
    </location>
</feature>
<feature type="active site" description="Glycyl thioester intermediate" evidence="5">
    <location>
        <position position="2736"/>
    </location>
</feature>
<keyword evidence="2" id="KW-0863">Zinc-finger</keyword>
<feature type="domain" description="UBA" evidence="8">
    <location>
        <begin position="195"/>
        <end position="237"/>
    </location>
</feature>
<dbReference type="WBParaSite" id="Pan_g2231.t2">
    <property type="protein sequence ID" value="Pan_g2231.t2"/>
    <property type="gene ID" value="Pan_g2231"/>
</dbReference>
<dbReference type="PROSITE" id="PS51157">
    <property type="entry name" value="ZF_UBR"/>
    <property type="match status" value="1"/>
</dbReference>
<dbReference type="Gene3D" id="3.30.2410.10">
    <property type="entry name" value="Hect, E3 ligase catalytic domain"/>
    <property type="match status" value="1"/>
</dbReference>
<dbReference type="GO" id="GO:0034450">
    <property type="term" value="F:ubiquitin-ubiquitin ligase activity"/>
    <property type="evidence" value="ECO:0007669"/>
    <property type="project" value="TreeGrafter"/>
</dbReference>
<feature type="compositionally biased region" description="Low complexity" evidence="7">
    <location>
        <begin position="908"/>
        <end position="920"/>
    </location>
</feature>
<dbReference type="PROSITE" id="PS50237">
    <property type="entry name" value="HECT"/>
    <property type="match status" value="1"/>
</dbReference>
<keyword evidence="3 5" id="KW-0833">Ubl conjugation pathway</keyword>
<dbReference type="Gene3D" id="3.30.2160.10">
    <property type="entry name" value="Hect, E3 ligase catalytic domain"/>
    <property type="match status" value="1"/>
</dbReference>
<feature type="region of interest" description="Disordered" evidence="7">
    <location>
        <begin position="1429"/>
        <end position="1482"/>
    </location>
</feature>
<name>A0A7E4VLP1_PANRE</name>
<feature type="compositionally biased region" description="Basic and acidic residues" evidence="7">
    <location>
        <begin position="1862"/>
        <end position="1876"/>
    </location>
</feature>
<dbReference type="InterPro" id="IPR015940">
    <property type="entry name" value="UBA"/>
</dbReference>
<proteinExistence type="predicted"/>
<feature type="compositionally biased region" description="Polar residues" evidence="7">
    <location>
        <begin position="1473"/>
        <end position="1482"/>
    </location>
</feature>
<dbReference type="GO" id="GO:0003723">
    <property type="term" value="F:RNA binding"/>
    <property type="evidence" value="ECO:0007669"/>
    <property type="project" value="InterPro"/>
</dbReference>
<evidence type="ECO:0000256" key="3">
    <source>
        <dbReference type="ARBA" id="ARBA00022786"/>
    </source>
</evidence>
<feature type="zinc finger region" description="UBR-type" evidence="6">
    <location>
        <begin position="1033"/>
        <end position="1101"/>
    </location>
</feature>
<dbReference type="GO" id="GO:0008270">
    <property type="term" value="F:zinc ion binding"/>
    <property type="evidence" value="ECO:0007669"/>
    <property type="project" value="UniProtKB-KW"/>
</dbReference>
<feature type="region of interest" description="Disordered" evidence="7">
    <location>
        <begin position="1858"/>
        <end position="1898"/>
    </location>
</feature>
<evidence type="ECO:0000313" key="11">
    <source>
        <dbReference type="Proteomes" id="UP000492821"/>
    </source>
</evidence>
<feature type="region of interest" description="Disordered" evidence="7">
    <location>
        <begin position="87"/>
        <end position="119"/>
    </location>
</feature>
<dbReference type="InterPro" id="IPR024725">
    <property type="entry name" value="UBR5_UBA"/>
</dbReference>
<keyword evidence="11" id="KW-1185">Reference proteome</keyword>
<dbReference type="Proteomes" id="UP000492821">
    <property type="component" value="Unassembled WGS sequence"/>
</dbReference>
<dbReference type="Gene3D" id="3.90.1750.10">
    <property type="entry name" value="Hect, E3 ligase catalytic domains"/>
    <property type="match status" value="1"/>
</dbReference>
<keyword evidence="4" id="KW-0862">Zinc</keyword>
<evidence type="ECO:0000256" key="6">
    <source>
        <dbReference type="PROSITE-ProRule" id="PRU00508"/>
    </source>
</evidence>
<dbReference type="PROSITE" id="PS50030">
    <property type="entry name" value="UBA"/>
    <property type="match status" value="1"/>
</dbReference>
<dbReference type="FunFam" id="1.10.8.10:FF:000009">
    <property type="entry name" value="Putative E3 ubiquitin-protein ligase UBR5"/>
    <property type="match status" value="1"/>
</dbReference>
<dbReference type="InterPro" id="IPR036053">
    <property type="entry name" value="PABP-dom"/>
</dbReference>
<feature type="region of interest" description="Disordered" evidence="7">
    <location>
        <begin position="547"/>
        <end position="567"/>
    </location>
</feature>
<dbReference type="Gene3D" id="1.10.1900.10">
    <property type="entry name" value="c-terminal domain of poly(a) binding protein"/>
    <property type="match status" value="1"/>
</dbReference>
<evidence type="ECO:0000259" key="8">
    <source>
        <dbReference type="PROSITE" id="PS50030"/>
    </source>
</evidence>
<evidence type="ECO:0000313" key="12">
    <source>
        <dbReference type="WBParaSite" id="Pan_g2231.t2"/>
    </source>
</evidence>
<protein>
    <submittedName>
        <fullName evidence="12">E3 ubiquitin-protein ligase UBR5</fullName>
    </submittedName>
</protein>
<organism evidence="11 12">
    <name type="scientific">Panagrellus redivivus</name>
    <name type="common">Microworm</name>
    <dbReference type="NCBI Taxonomy" id="6233"/>
    <lineage>
        <taxon>Eukaryota</taxon>
        <taxon>Metazoa</taxon>
        <taxon>Ecdysozoa</taxon>
        <taxon>Nematoda</taxon>
        <taxon>Chromadorea</taxon>
        <taxon>Rhabditida</taxon>
        <taxon>Tylenchina</taxon>
        <taxon>Panagrolaimomorpha</taxon>
        <taxon>Panagrolaimoidea</taxon>
        <taxon>Panagrolaimidae</taxon>
        <taxon>Panagrellus</taxon>
    </lineage>
</organism>
<feature type="compositionally biased region" description="Low complexity" evidence="7">
    <location>
        <begin position="1626"/>
        <end position="1640"/>
    </location>
</feature>
<dbReference type="GO" id="GO:0005634">
    <property type="term" value="C:nucleus"/>
    <property type="evidence" value="ECO:0007669"/>
    <property type="project" value="TreeGrafter"/>
</dbReference>
<dbReference type="Pfam" id="PF11547">
    <property type="entry name" value="E3_UbLigase_EDD"/>
    <property type="match status" value="1"/>
</dbReference>
<keyword evidence="1" id="KW-0479">Metal-binding</keyword>
<feature type="region of interest" description="Disordered" evidence="7">
    <location>
        <begin position="1524"/>
        <end position="1648"/>
    </location>
</feature>
<feature type="compositionally biased region" description="Polar residues" evidence="7">
    <location>
        <begin position="1740"/>
        <end position="1755"/>
    </location>
</feature>
<dbReference type="SMART" id="SM00396">
    <property type="entry name" value="ZnF_UBR1"/>
    <property type="match status" value="1"/>
</dbReference>
<dbReference type="PANTHER" id="PTHR46276:SF1">
    <property type="entry name" value="E3 UBIQUITIN-PROTEIN LIGASE UBR5"/>
    <property type="match status" value="1"/>
</dbReference>
<feature type="compositionally biased region" description="Low complexity" evidence="7">
    <location>
        <begin position="1444"/>
        <end position="1458"/>
    </location>
</feature>
<evidence type="ECO:0000256" key="4">
    <source>
        <dbReference type="ARBA" id="ARBA00022833"/>
    </source>
</evidence>
<dbReference type="InterPro" id="IPR003126">
    <property type="entry name" value="Znf_UBR"/>
</dbReference>
<dbReference type="SUPFAM" id="SSF56204">
    <property type="entry name" value="Hect, E3 ligase catalytic domain"/>
    <property type="match status" value="1"/>
</dbReference>
<dbReference type="GO" id="GO:0000209">
    <property type="term" value="P:protein polyubiquitination"/>
    <property type="evidence" value="ECO:0007669"/>
    <property type="project" value="TreeGrafter"/>
</dbReference>
<feature type="compositionally biased region" description="Low complexity" evidence="7">
    <location>
        <begin position="101"/>
        <end position="119"/>
    </location>
</feature>
<reference evidence="12" key="2">
    <citation type="submission" date="2020-10" db="UniProtKB">
        <authorList>
            <consortium name="WormBaseParasite"/>
        </authorList>
    </citation>
    <scope>IDENTIFICATION</scope>
</reference>
<dbReference type="GO" id="GO:0043130">
    <property type="term" value="F:ubiquitin binding"/>
    <property type="evidence" value="ECO:0007669"/>
    <property type="project" value="InterPro"/>
</dbReference>
<dbReference type="InterPro" id="IPR000569">
    <property type="entry name" value="HECT_dom"/>
</dbReference>
<dbReference type="SUPFAM" id="SSF63570">
    <property type="entry name" value="PABC (PABP) domain"/>
    <property type="match status" value="1"/>
</dbReference>
<evidence type="ECO:0000256" key="5">
    <source>
        <dbReference type="PROSITE-ProRule" id="PRU00104"/>
    </source>
</evidence>
<dbReference type="Pfam" id="PF00632">
    <property type="entry name" value="HECT"/>
    <property type="match status" value="1"/>
</dbReference>
<dbReference type="CDD" id="cd19675">
    <property type="entry name" value="UBR-box_UBR5"/>
    <property type="match status" value="1"/>
</dbReference>
<evidence type="ECO:0000256" key="1">
    <source>
        <dbReference type="ARBA" id="ARBA00022723"/>
    </source>
</evidence>
<feature type="region of interest" description="Disordered" evidence="7">
    <location>
        <begin position="892"/>
        <end position="927"/>
    </location>
</feature>
<dbReference type="CDD" id="cd14423">
    <property type="entry name" value="CUE_UBR5"/>
    <property type="match status" value="1"/>
</dbReference>
<evidence type="ECO:0000256" key="2">
    <source>
        <dbReference type="ARBA" id="ARBA00022771"/>
    </source>
</evidence>
<evidence type="ECO:0000256" key="7">
    <source>
        <dbReference type="SAM" id="MobiDB-lite"/>
    </source>
</evidence>
<dbReference type="PANTHER" id="PTHR46276">
    <property type="entry name" value="E3 UBIQUITIN-PROTEIN LIGASE UBR5"/>
    <property type="match status" value="1"/>
</dbReference>
<accession>A0A7E4VLP1</accession>
<dbReference type="GO" id="GO:0005737">
    <property type="term" value="C:cytoplasm"/>
    <property type="evidence" value="ECO:0007669"/>
    <property type="project" value="TreeGrafter"/>
</dbReference>
<evidence type="ECO:0000259" key="10">
    <source>
        <dbReference type="PROSITE" id="PS51157"/>
    </source>
</evidence>
<dbReference type="SMART" id="SM00119">
    <property type="entry name" value="HECTc"/>
    <property type="match status" value="1"/>
</dbReference>
<feature type="domain" description="UBR-type" evidence="10">
    <location>
        <begin position="1033"/>
        <end position="1101"/>
    </location>
</feature>
<dbReference type="InterPro" id="IPR047503">
    <property type="entry name" value="UBR-box_UBR5"/>
</dbReference>
<sequence>MSKDQNELLLLGSLSPGVDRAFLERLQGCVNYRNAHGATPTPALQHEDGDRFKQMVVGPNHIAFLTKDHQIMRLKFDVAEVKLPPTTSTAEKAAPQPPPAAASAAAAQNGDAPQAQNNAAPAAGNGGIAGAVAAAAAASGNNANAVSQFNTAANRNAKMRRVMMATRRAGGASGGFQRSGGVIIDRTRALIPAANIPEDLIAQAQVVLQGKSREVIVRELQRTNLNVNEAVNNLLSREDDDEEFEEATDAYLPEELLSLLDADSSLMARFAVRRRENRERPRERVVVETSSNAREMFEFADKLEYWTGDEKLFPPNITAFEKIGAMNGELIALANNGLLYSWKWTNEKGDDVPHHVNATYLGHIDPANQKDRIVDIETCAYRCAVLTSTNKIGSFADEVTVGKRVADAMFQELVDFPDNEVPESLHVCPTFTAIKTKTALHWWGIMPFVERRRVFEKTRNKAKKFTSNSSCDIKVGAEVRTKSNPVYAANSIAVNLHTGGPTIGVMMESAWSINETCRFRTYTPAQFDILKDEVLIKDDKRAINLSVRKRAAPSDEPHPGSSTAAVPHKETAWPIKEVFFIHEEPCNDTGIVQIVDGQICGIHFKTYIDEKSKSGDGSEDLKRLRLMRKEELIVVQSGTRQPTAPITFERTLQRVLLPVGIRRIISTVIDNSGFRLLVEKKGRLHLLRLTTLGKIASDHVLPMSCSAVCGPPDAKDVPSAKLINYGDPDILVLQDYNGCLIPLIRDATTGYCAPPYIGFTGMKNLALGVQYLKPGMNQSSPMISSAPVEKVVHPDTPRSGSKVLFVASIFSGAPESTEPLLPSLTQLALYCDVDSVKVALSTLESLKEKLSEEDFAAFIQKHVVDVRADGNRNLLHAAVMNAFAKTNADQNKVDAPAQNGSTPIVVDVSPSKADSNSSSVDKSESEAMEVDVVTKPVSDPVQRQKNAVAIIQLITESKALRDVLPELLHQRDVNGHTPFISAIQNRAYAAAIAIWNQMRALYGELSRDEFTAKVYNPLQHYDDSPLFILAYNDTCSFTWTGDEHINQDIFECRTCGLTGSLCCCTECAQTCHRNHDCKLKRTSPTAYCDCWERCPCKALVAGNDDQREFLMIQLLDHTNLIQRPNSRGEHLLLFLVKTVGRQLIEQENYRRRTTRSGGGNANANAHAEIPERDLEPPKFAQRALAFCLIRWEAVKSLIAVGMKKNTLPTKFSDETFHLSGQNGSTHLDKFVFILLSKCHQAHLDSLLHTLIVAINEANNGEHESNDYASRFLRSVIRMFAIITLANPNTISQTVNSVNAFEEDGYDPKFTNADDYRPKRESAMVSIVRSMPAIFTERAIKDTRPYHTEMFVAKCRRAMQALAPHAIVELLNAADAYLAPVRNGFVNPTVNVAAAMGSHDPLEYIERHLMSEQDLSSFLDPANEMKSLRRRRYGSRHNAEDEAAAEAPPARAPAAQADSENSDSDSETEPVSRRFSSQGSLHGQALESLNNVVRNYRRNTSVRHVNSSNNEDGLAALAAAAARARQLSTSSEDSSDDSNDDESETERVFGNLEDFENNEFDDDEEVREEEGDEYYDEEEGEEAPNDFAEDDEASGNDEDDYDDDASPAAADENAQPPVDEPMDAEGGEVAVEVAPPAENAAPEPPAPMEVYIPVEPQDAVNAMIEQANEEVAIDIVPGEEAADVSVQPGNDVFAAFRPENVARRPPPPASSSRSLTWAVPTLRGGDTDSAANGELVIRTSIPPSSVDTTSRATSKSENPDDSFASNEKTAQQFAAVFAAFIRSIDDVLLYLSKYHLYAEKGQHGFPTVLELDYQAILALRKFVDLHLTVHWHWLCTVMDKVEAQLKFGTALHSSPASAYLNIEPEKPSEPKKDEKRKYVPKKSGESSSSSGQKKEQHQNRRDFLQYFFSISRSHAHENGDELPIIEYRALRAAALVAEAFLFHAAIVEVFHGNIETSPGGLANAAEEAKLNASRSSDSSRSTESSGSLEPFFVYGRELDRFFKRPPALCYPTITYAQYHNAFSYSAEECLPLACRSQMLLPDVEKSQLFGMPIPHRTHTEHLRINAEHGVADPTFQSLGQYPSTVAEVYTGPKDRAVKQVAPPSVNHPTYQIDYSVTDVHHAHYNVDDAFAEPNTVSRLALHRVLSRWSNTFSLITQMYTDDLVTYSGGDAANSVTLVETASFHFRQSQFRKRVEKIKTPHVKDLAFSGMLRDKSALITQTFRTLNQAYSRRLAGGNTSNNGMGQHMRFIGHREILNEPPPPPLASHKVKVTFKDEPGEGTGVARSFYSAVADALATLQNMPLEGFEYFEENDKRSRLSSSSTTVVVLPAKRLTRQTLQTMTNAIPSAKRSAFKKAKHVYNLKAALYSPTADFNKNKRDLMPAIERSENPGKEKLGDVVFALVHAYETSFAQRTSGILLDLADETLLEAIKNPDILHLHVIEIIKQLQADGYVNSFDKESTNPLQREDAPFFSRLTNGHFVPLIGTGSFNRINGFRNIGRMIGLCLQQREIFPLQLARHVLQFTLGQPLTWYDCAFFDPVIFDSVRALVYNEEINHAQGDTFYESLCLTFMASSTEKEGARFLELVKGGENISVDRENILEYVYHYVHARLHGPNLPALEAIRTGVFDVIPPEVLNGLTPEDLRLLLCGSQDINMTQLESYTKFLDESSSASDVLEKYKQTFWSVVNKFTSLEKQDLIFFWTGSPTLPANEEEFTPLPTIMIRPSDQNLHLPTANTCISRLYLPLYSSKKILRSKLLLAIKSRNFGFV</sequence>
<dbReference type="Gene3D" id="1.10.8.10">
    <property type="entry name" value="DNA helicase RuvA subunit, C-terminal domain"/>
    <property type="match status" value="1"/>
</dbReference>
<feature type="region of interest" description="Disordered" evidence="7">
    <location>
        <begin position="1699"/>
        <end position="1764"/>
    </location>
</feature>